<evidence type="ECO:0000313" key="3">
    <source>
        <dbReference type="Proteomes" id="UP001071279"/>
    </source>
</evidence>
<accession>A0AAN5PAC4</accession>
<dbReference type="EMBL" id="JAPXIC010000080">
    <property type="protein sequence ID" value="MCZ4719873.1"/>
    <property type="molecule type" value="Genomic_DNA"/>
</dbReference>
<feature type="compositionally biased region" description="Gly residues" evidence="1">
    <location>
        <begin position="37"/>
        <end position="48"/>
    </location>
</feature>
<feature type="region of interest" description="Disordered" evidence="1">
    <location>
        <begin position="30"/>
        <end position="57"/>
    </location>
</feature>
<protein>
    <submittedName>
        <fullName evidence="2">Uncharacterized protein</fullName>
    </submittedName>
</protein>
<name>A0AAN5PAC4_LEGPN</name>
<sequence>MASNQLKPDPNLDQRKSALNNNPCGICRAMGSPTCKGHGGGGSGGGSGDSSDKDESLTKVQLATNKPTTIDLEKSLGKSNLWLKPDDLAFEFNIPDALVSAKIDMEQGVILFSGKDDLSQDQNIALQKFFEAIKQEFNEFKKDFSVAANQMQLSQVGNELKIAISNPKLFDAFVQRLLDKNILATELGPMPRKEQSTVSESKQETENQYKSPTPFDISGPKPE</sequence>
<reference evidence="2" key="1">
    <citation type="submission" date="2022-12" db="EMBL/GenBank/DDBJ databases">
        <title>Comparative genomics of Legionella pneumophila isolates from the West Bank and Germany support molecular epidemiology of Legionnaires disease.</title>
        <authorList>
            <person name="Zayed A.R."/>
            <person name="Bitar D.M."/>
            <person name="Steinert M."/>
            <person name="Lueck C."/>
            <person name="Brettar I."/>
            <person name="Hoefle M.G."/>
            <person name="Bunk B."/>
        </authorList>
    </citation>
    <scope>NUCLEOTIDE SEQUENCE</scope>
    <source>
        <strain evidence="2">H23</strain>
    </source>
</reference>
<evidence type="ECO:0000313" key="2">
    <source>
        <dbReference type="EMBL" id="MCZ4719873.1"/>
    </source>
</evidence>
<dbReference type="Proteomes" id="UP001071279">
    <property type="component" value="Unassembled WGS sequence"/>
</dbReference>
<dbReference type="RefSeq" id="WP_061722636.1">
    <property type="nucleotide sequence ID" value="NZ_CP114576.1"/>
</dbReference>
<evidence type="ECO:0000256" key="1">
    <source>
        <dbReference type="SAM" id="MobiDB-lite"/>
    </source>
</evidence>
<gene>
    <name evidence="2" type="ORF">O6C86_11710</name>
</gene>
<feature type="compositionally biased region" description="Basic and acidic residues" evidence="1">
    <location>
        <begin position="191"/>
        <end position="207"/>
    </location>
</feature>
<feature type="region of interest" description="Disordered" evidence="1">
    <location>
        <begin position="188"/>
        <end position="223"/>
    </location>
</feature>
<dbReference type="AlphaFoldDB" id="A0AAN5PAC4"/>
<organism evidence="2 3">
    <name type="scientific">Legionella pneumophila</name>
    <dbReference type="NCBI Taxonomy" id="446"/>
    <lineage>
        <taxon>Bacteria</taxon>
        <taxon>Pseudomonadati</taxon>
        <taxon>Pseudomonadota</taxon>
        <taxon>Gammaproteobacteria</taxon>
        <taxon>Legionellales</taxon>
        <taxon>Legionellaceae</taxon>
        <taxon>Legionella</taxon>
    </lineage>
</organism>
<comment type="caution">
    <text evidence="2">The sequence shown here is derived from an EMBL/GenBank/DDBJ whole genome shotgun (WGS) entry which is preliminary data.</text>
</comment>
<proteinExistence type="predicted"/>